<proteinExistence type="predicted"/>
<sequence>MELLDDVTTILKSEEQLIKIEAPRILFVGDTHGDVESSIKALKSDANVKVFLGDYVDRGKFQIENIELLLLAKREYPDKVFLLRGNHESREMNEVYGFLREMLNYYDYEVYELMLKVFSNMSVAATVNNEIFAVHGGIAKGLYSANQIENLPKSEHNIDDEIIFQMLWNDPSEEVEDFAPSPRGWGIYLYGRKPVESFLEESGLKFIVRAHEPFPEGYKIFFDGKLISIFSCRFYPIENPRALLVENKKREIQDLV</sequence>
<dbReference type="InterPro" id="IPR029052">
    <property type="entry name" value="Metallo-depent_PP-like"/>
</dbReference>
<dbReference type="Gene3D" id="3.60.21.10">
    <property type="match status" value="1"/>
</dbReference>
<dbReference type="PROSITE" id="PS00125">
    <property type="entry name" value="SER_THR_PHOSPHATASE"/>
    <property type="match status" value="1"/>
</dbReference>
<organism evidence="2 3">
    <name type="scientific">Infirmifilum uzonense</name>
    <dbReference type="NCBI Taxonomy" id="1550241"/>
    <lineage>
        <taxon>Archaea</taxon>
        <taxon>Thermoproteota</taxon>
        <taxon>Thermoprotei</taxon>
        <taxon>Thermofilales</taxon>
        <taxon>Thermofilaceae</taxon>
        <taxon>Infirmifilum</taxon>
    </lineage>
</organism>
<accession>A0A0F7FJ36</accession>
<dbReference type="GO" id="GO:0005737">
    <property type="term" value="C:cytoplasm"/>
    <property type="evidence" value="ECO:0007669"/>
    <property type="project" value="TreeGrafter"/>
</dbReference>
<dbReference type="SUPFAM" id="SSF56300">
    <property type="entry name" value="Metallo-dependent phosphatases"/>
    <property type="match status" value="1"/>
</dbReference>
<dbReference type="PANTHER" id="PTHR11668">
    <property type="entry name" value="SERINE/THREONINE PROTEIN PHOSPHATASE"/>
    <property type="match status" value="1"/>
</dbReference>
<protein>
    <recommendedName>
        <fullName evidence="1">Serine/threonine specific protein phosphatases domain-containing protein</fullName>
    </recommendedName>
</protein>
<dbReference type="PATRIC" id="fig|1550241.5.peg.1716"/>
<dbReference type="HOGENOM" id="CLU_004962_0_10_2"/>
<dbReference type="SMART" id="SM00156">
    <property type="entry name" value="PP2Ac"/>
    <property type="match status" value="1"/>
</dbReference>
<keyword evidence="3" id="KW-1185">Reference proteome</keyword>
<dbReference type="InterPro" id="IPR006186">
    <property type="entry name" value="Ser/Thr-sp_prot-phosphatase"/>
</dbReference>
<evidence type="ECO:0000313" key="2">
    <source>
        <dbReference type="EMBL" id="AKG39452.1"/>
    </source>
</evidence>
<dbReference type="CDD" id="cd00144">
    <property type="entry name" value="MPP_PPP_family"/>
    <property type="match status" value="1"/>
</dbReference>
<gene>
    <name evidence="2" type="ORF">MA03_08295</name>
</gene>
<dbReference type="PANTHER" id="PTHR11668:SF496">
    <property type="entry name" value="SERINE_THREONINE-PROTEIN PHOSPHATASE"/>
    <property type="match status" value="1"/>
</dbReference>
<dbReference type="KEGG" id="thf:MA03_08295"/>
<evidence type="ECO:0000313" key="3">
    <source>
        <dbReference type="Proteomes" id="UP000067434"/>
    </source>
</evidence>
<dbReference type="GO" id="GO:0004722">
    <property type="term" value="F:protein serine/threonine phosphatase activity"/>
    <property type="evidence" value="ECO:0007669"/>
    <property type="project" value="TreeGrafter"/>
</dbReference>
<dbReference type="Proteomes" id="UP000067434">
    <property type="component" value="Chromosome"/>
</dbReference>
<dbReference type="InterPro" id="IPR050341">
    <property type="entry name" value="PP1_catalytic_subunit"/>
</dbReference>
<evidence type="ECO:0000259" key="1">
    <source>
        <dbReference type="PROSITE" id="PS00125"/>
    </source>
</evidence>
<name>A0A0F7FJ36_9CREN</name>
<dbReference type="InterPro" id="IPR004843">
    <property type="entry name" value="Calcineurin-like_PHP"/>
</dbReference>
<feature type="domain" description="Serine/threonine specific protein phosphatases" evidence="1">
    <location>
        <begin position="83"/>
        <end position="88"/>
    </location>
</feature>
<reference evidence="2 3" key="1">
    <citation type="journal article" date="2015" name="Stand. Genomic Sci.">
        <title>Complete genome sequence of and proposal of Thermofilum uzonense sp. nov. a novel hyperthermophilic crenarchaeon and emended description of the genus Thermofilum.</title>
        <authorList>
            <person name="Toshchakov S.V."/>
            <person name="Korzhenkov A.A."/>
            <person name="Samarov N.I."/>
            <person name="Mazunin I.O."/>
            <person name="Mozhey O.I."/>
            <person name="Shmyr I.S."/>
            <person name="Derbikova K.S."/>
            <person name="Taranov E.A."/>
            <person name="Dominova I.N."/>
            <person name="Bonch-Osmolovskaya E.A."/>
            <person name="Patrushev M.V."/>
            <person name="Podosokorskaya O.A."/>
            <person name="Kublanov I.V."/>
        </authorList>
    </citation>
    <scope>NUCLEOTIDE SEQUENCE [LARGE SCALE GENOMIC DNA]</scope>
    <source>
        <strain evidence="2 3">1807-2</strain>
    </source>
</reference>
<dbReference type="PRINTS" id="PR00114">
    <property type="entry name" value="STPHPHTASE"/>
</dbReference>
<dbReference type="STRING" id="1550241.MA03_08295"/>
<dbReference type="AlphaFoldDB" id="A0A0F7FJ36"/>
<dbReference type="EMBL" id="CP009961">
    <property type="protein sequence ID" value="AKG39452.1"/>
    <property type="molecule type" value="Genomic_DNA"/>
</dbReference>
<dbReference type="Pfam" id="PF00149">
    <property type="entry name" value="Metallophos"/>
    <property type="match status" value="1"/>
</dbReference>